<dbReference type="KEGG" id="run:DR864_23260"/>
<keyword evidence="4" id="KW-1185">Reference proteome</keyword>
<dbReference type="OrthoDB" id="9791866at2"/>
<organism evidence="3 4">
    <name type="scientific">Runella rosea</name>
    <dbReference type="NCBI Taxonomy" id="2259595"/>
    <lineage>
        <taxon>Bacteria</taxon>
        <taxon>Pseudomonadati</taxon>
        <taxon>Bacteroidota</taxon>
        <taxon>Cytophagia</taxon>
        <taxon>Cytophagales</taxon>
        <taxon>Spirosomataceae</taxon>
        <taxon>Runella</taxon>
    </lineage>
</organism>
<dbReference type="RefSeq" id="WP_114069210.1">
    <property type="nucleotide sequence ID" value="NZ_CP030850.1"/>
</dbReference>
<sequence>MIKHLLLALFFCLCLDTVSAQNGNFSFVFMTDMHLRPDPVVEKAFNKVVQRIEQIKPDFVLSGGDQIFDIMRGNRAKGDSLFTYYLTQTRRFKVPVYNCVGNHDLFGIYEESPEDSSHPDYKLGMFKRYFGDPYYSFDHKGWHFIVLNVLDVDNYKYIGRVDEGQLKWIKNDLSSVKPETPVVVVAHIPLVTTYHDLYPPQNGYLSQPPVSNRNEVLTLFKDHNLKFVLQGHIHWFEDLNIAGKTHYITGGSIAGRPSWRGNTHGSRGFLKFNVSGGHATYEFVSYEDKD</sequence>
<keyword evidence="1" id="KW-0732">Signal</keyword>
<feature type="domain" description="Calcineurin-like phosphoesterase" evidence="2">
    <location>
        <begin position="26"/>
        <end position="235"/>
    </location>
</feature>
<gene>
    <name evidence="3" type="ORF">DR864_23260</name>
</gene>
<evidence type="ECO:0000313" key="3">
    <source>
        <dbReference type="EMBL" id="AXE20447.1"/>
    </source>
</evidence>
<protein>
    <recommendedName>
        <fullName evidence="2">Calcineurin-like phosphoesterase domain-containing protein</fullName>
    </recommendedName>
</protein>
<name>A0A344TP76_9BACT</name>
<dbReference type="InterPro" id="IPR004843">
    <property type="entry name" value="Calcineurin-like_PHP"/>
</dbReference>
<dbReference type="InterPro" id="IPR029052">
    <property type="entry name" value="Metallo-depent_PP-like"/>
</dbReference>
<dbReference type="EMBL" id="CP030850">
    <property type="protein sequence ID" value="AXE20447.1"/>
    <property type="molecule type" value="Genomic_DNA"/>
</dbReference>
<reference evidence="3 4" key="1">
    <citation type="submission" date="2018-07" db="EMBL/GenBank/DDBJ databases">
        <title>Genome sequencing of Runella.</title>
        <authorList>
            <person name="Baek M.-G."/>
            <person name="Yi H."/>
        </authorList>
    </citation>
    <scope>NUCLEOTIDE SEQUENCE [LARGE SCALE GENOMIC DNA]</scope>
    <source>
        <strain evidence="3 4">HYN0085</strain>
    </source>
</reference>
<proteinExistence type="predicted"/>
<dbReference type="Proteomes" id="UP000251993">
    <property type="component" value="Chromosome"/>
</dbReference>
<feature type="signal peptide" evidence="1">
    <location>
        <begin position="1"/>
        <end position="20"/>
    </location>
</feature>
<dbReference type="GO" id="GO:0016787">
    <property type="term" value="F:hydrolase activity"/>
    <property type="evidence" value="ECO:0007669"/>
    <property type="project" value="InterPro"/>
</dbReference>
<evidence type="ECO:0000259" key="2">
    <source>
        <dbReference type="Pfam" id="PF00149"/>
    </source>
</evidence>
<dbReference type="PANTHER" id="PTHR43143:SF1">
    <property type="entry name" value="SERINE_THREONINE-PROTEIN PHOSPHATASE CPPED1"/>
    <property type="match status" value="1"/>
</dbReference>
<dbReference type="SUPFAM" id="SSF56300">
    <property type="entry name" value="Metallo-dependent phosphatases"/>
    <property type="match status" value="1"/>
</dbReference>
<dbReference type="InterPro" id="IPR051918">
    <property type="entry name" value="STPP_CPPED1"/>
</dbReference>
<dbReference type="AlphaFoldDB" id="A0A344TP76"/>
<dbReference type="Pfam" id="PF00149">
    <property type="entry name" value="Metallophos"/>
    <property type="match status" value="1"/>
</dbReference>
<dbReference type="Gene3D" id="3.60.21.10">
    <property type="match status" value="1"/>
</dbReference>
<evidence type="ECO:0000256" key="1">
    <source>
        <dbReference type="SAM" id="SignalP"/>
    </source>
</evidence>
<dbReference type="PANTHER" id="PTHR43143">
    <property type="entry name" value="METALLOPHOSPHOESTERASE, CALCINEURIN SUPERFAMILY"/>
    <property type="match status" value="1"/>
</dbReference>
<accession>A0A344TP76</accession>
<feature type="chain" id="PRO_5016880963" description="Calcineurin-like phosphoesterase domain-containing protein" evidence="1">
    <location>
        <begin position="21"/>
        <end position="290"/>
    </location>
</feature>
<evidence type="ECO:0000313" key="4">
    <source>
        <dbReference type="Proteomes" id="UP000251993"/>
    </source>
</evidence>